<feature type="domain" description="DUF7719" evidence="3">
    <location>
        <begin position="127"/>
        <end position="188"/>
    </location>
</feature>
<dbReference type="Pfam" id="PF24841">
    <property type="entry name" value="DUF7719"/>
    <property type="match status" value="1"/>
</dbReference>
<organism evidence="4 5">
    <name type="scientific">Starmerella bacillaris</name>
    <name type="common">Yeast</name>
    <name type="synonym">Candida zemplinina</name>
    <dbReference type="NCBI Taxonomy" id="1247836"/>
    <lineage>
        <taxon>Eukaryota</taxon>
        <taxon>Fungi</taxon>
        <taxon>Dikarya</taxon>
        <taxon>Ascomycota</taxon>
        <taxon>Saccharomycotina</taxon>
        <taxon>Dipodascomycetes</taxon>
        <taxon>Dipodascales</taxon>
        <taxon>Trichomonascaceae</taxon>
        <taxon>Starmerella</taxon>
    </lineage>
</organism>
<dbReference type="Proteomes" id="UP001362899">
    <property type="component" value="Unassembled WGS sequence"/>
</dbReference>
<proteinExistence type="predicted"/>
<keyword evidence="5" id="KW-1185">Reference proteome</keyword>
<feature type="compositionally biased region" description="Basic and acidic residues" evidence="1">
    <location>
        <begin position="24"/>
        <end position="34"/>
    </location>
</feature>
<feature type="transmembrane region" description="Helical" evidence="2">
    <location>
        <begin position="159"/>
        <end position="183"/>
    </location>
</feature>
<name>A0AAV5RH81_STABA</name>
<dbReference type="PANTHER" id="PTHR37846">
    <property type="entry name" value="YALI0B21296P"/>
    <property type="match status" value="1"/>
</dbReference>
<accession>A0AAV5RH81</accession>
<dbReference type="InterPro" id="IPR056136">
    <property type="entry name" value="DUF7719"/>
</dbReference>
<feature type="region of interest" description="Disordered" evidence="1">
    <location>
        <begin position="1"/>
        <end position="34"/>
    </location>
</feature>
<feature type="transmembrane region" description="Helical" evidence="2">
    <location>
        <begin position="64"/>
        <end position="85"/>
    </location>
</feature>
<evidence type="ECO:0000313" key="4">
    <source>
        <dbReference type="EMBL" id="GMM50949.1"/>
    </source>
</evidence>
<keyword evidence="2" id="KW-0472">Membrane</keyword>
<protein>
    <recommendedName>
        <fullName evidence="3">DUF7719 domain-containing protein</fullName>
    </recommendedName>
</protein>
<feature type="transmembrane region" description="Helical" evidence="2">
    <location>
        <begin position="97"/>
        <end position="116"/>
    </location>
</feature>
<reference evidence="4 5" key="1">
    <citation type="journal article" date="2023" name="Elife">
        <title>Identification of key yeast species and microbe-microbe interactions impacting larval growth of Drosophila in the wild.</title>
        <authorList>
            <person name="Mure A."/>
            <person name="Sugiura Y."/>
            <person name="Maeda R."/>
            <person name="Honda K."/>
            <person name="Sakurai N."/>
            <person name="Takahashi Y."/>
            <person name="Watada M."/>
            <person name="Katoh T."/>
            <person name="Gotoh A."/>
            <person name="Gotoh Y."/>
            <person name="Taniguchi I."/>
            <person name="Nakamura K."/>
            <person name="Hayashi T."/>
            <person name="Katayama T."/>
            <person name="Uemura T."/>
            <person name="Hattori Y."/>
        </authorList>
    </citation>
    <scope>NUCLEOTIDE SEQUENCE [LARGE SCALE GENOMIC DNA]</scope>
    <source>
        <strain evidence="4 5">SB-73</strain>
    </source>
</reference>
<dbReference type="PANTHER" id="PTHR37846:SF1">
    <property type="entry name" value="DEACETYLASE-LIKE PROTEIN"/>
    <property type="match status" value="1"/>
</dbReference>
<keyword evidence="2" id="KW-0812">Transmembrane</keyword>
<keyword evidence="2" id="KW-1133">Transmembrane helix</keyword>
<dbReference type="AlphaFoldDB" id="A0AAV5RH81"/>
<sequence length="191" mass="21517">MTLVEDIQLKQQRKRSNRANAKTDVSRSDIPEDEIRRMYSSVHTAPSEGSPGNKGAEDNEVLKGYAIIMSITLFTVHCTLSSLALKQYSQDVHFMEIIKGSFSVIPAFFILCYNLHPLNGIKLPIAVLGSCVCGCYLIFIMENGGYLQIIKQTPSLATIWIWLFIELDWYWGVFALLSVVVFAKFNGLPLY</sequence>
<gene>
    <name evidence="4" type="ORF">DASB73_019070</name>
</gene>
<evidence type="ECO:0000259" key="3">
    <source>
        <dbReference type="Pfam" id="PF24841"/>
    </source>
</evidence>
<evidence type="ECO:0000313" key="5">
    <source>
        <dbReference type="Proteomes" id="UP001362899"/>
    </source>
</evidence>
<comment type="caution">
    <text evidence="4">The sequence shown here is derived from an EMBL/GenBank/DDBJ whole genome shotgun (WGS) entry which is preliminary data.</text>
</comment>
<dbReference type="EMBL" id="BTGC01000003">
    <property type="protein sequence ID" value="GMM50949.1"/>
    <property type="molecule type" value="Genomic_DNA"/>
</dbReference>
<evidence type="ECO:0000256" key="2">
    <source>
        <dbReference type="SAM" id="Phobius"/>
    </source>
</evidence>
<feature type="transmembrane region" description="Helical" evidence="2">
    <location>
        <begin position="122"/>
        <end position="139"/>
    </location>
</feature>
<evidence type="ECO:0000256" key="1">
    <source>
        <dbReference type="SAM" id="MobiDB-lite"/>
    </source>
</evidence>